<name>A0A9P0MU65_NEZVI</name>
<proteinExistence type="predicted"/>
<gene>
    <name evidence="5" type="ORF">NEZAVI_LOCUS12971</name>
</gene>
<reference evidence="5" key="1">
    <citation type="submission" date="2022-01" db="EMBL/GenBank/DDBJ databases">
        <authorList>
            <person name="King R."/>
        </authorList>
    </citation>
    <scope>NUCLEOTIDE SEQUENCE</scope>
</reference>
<evidence type="ECO:0000256" key="2">
    <source>
        <dbReference type="PROSITE-ProRule" id="PRU00176"/>
    </source>
</evidence>
<evidence type="ECO:0000313" key="6">
    <source>
        <dbReference type="Proteomes" id="UP001152798"/>
    </source>
</evidence>
<evidence type="ECO:0000313" key="5">
    <source>
        <dbReference type="EMBL" id="CAH1404590.1"/>
    </source>
</evidence>
<dbReference type="InterPro" id="IPR035979">
    <property type="entry name" value="RBD_domain_sf"/>
</dbReference>
<dbReference type="PROSITE" id="PS50102">
    <property type="entry name" value="RRM"/>
    <property type="match status" value="1"/>
</dbReference>
<dbReference type="SMART" id="SM00360">
    <property type="entry name" value="RRM"/>
    <property type="match status" value="1"/>
</dbReference>
<dbReference type="InterPro" id="IPR000504">
    <property type="entry name" value="RRM_dom"/>
</dbReference>
<protein>
    <recommendedName>
        <fullName evidence="4">RRM domain-containing protein</fullName>
    </recommendedName>
</protein>
<dbReference type="InterPro" id="IPR051229">
    <property type="entry name" value="ALYREF_mRNA_export"/>
</dbReference>
<feature type="region of interest" description="Disordered" evidence="3">
    <location>
        <begin position="126"/>
        <end position="145"/>
    </location>
</feature>
<dbReference type="AlphaFoldDB" id="A0A9P0MU65"/>
<dbReference type="GO" id="GO:0005634">
    <property type="term" value="C:nucleus"/>
    <property type="evidence" value="ECO:0007669"/>
    <property type="project" value="TreeGrafter"/>
</dbReference>
<evidence type="ECO:0000256" key="3">
    <source>
        <dbReference type="SAM" id="MobiDB-lite"/>
    </source>
</evidence>
<keyword evidence="1 2" id="KW-0694">RNA-binding</keyword>
<dbReference type="Gene3D" id="3.30.70.330">
    <property type="match status" value="1"/>
</dbReference>
<keyword evidence="6" id="KW-1185">Reference proteome</keyword>
<dbReference type="InterPro" id="IPR034784">
    <property type="entry name" value="PDIP3_RRM"/>
</dbReference>
<dbReference type="Pfam" id="PF00076">
    <property type="entry name" value="RRM_1"/>
    <property type="match status" value="1"/>
</dbReference>
<sequence>MDVGLDELIKNKWKTGLPGRRNRGASRPRGGKKDRSRRMLSNGGVRGKAAVIDARAKINARKRGAVRDAREKLNALQRQKDARLRINSLSTPRLGAGGRVADFMPGRTINNASRQLSRATMDSYPYPTAARRNTRPYSRGATNDNLMDVDRRSWDPASLPQLEVLLIRPNSAPYTSRPRELRTNKEDSWLRPSPAIRRAEESIKSRLEPLRQEEGYRIVVSNLQPTVTHEDIKELFEDIGPLIGSRVVRPGTAEVVYRDLKDAIAAVDAYHNRQLDGQPMKCLLVKPSSSSNKAMVGTKGMVVPDISTIHKALFMK</sequence>
<feature type="compositionally biased region" description="Basic residues" evidence="3">
    <location>
        <begin position="20"/>
        <end position="38"/>
    </location>
</feature>
<dbReference type="EMBL" id="OV725082">
    <property type="protein sequence ID" value="CAH1404590.1"/>
    <property type="molecule type" value="Genomic_DNA"/>
</dbReference>
<dbReference type="InterPro" id="IPR012677">
    <property type="entry name" value="Nucleotide-bd_a/b_plait_sf"/>
</dbReference>
<dbReference type="Proteomes" id="UP001152798">
    <property type="component" value="Chromosome 6"/>
</dbReference>
<dbReference type="GO" id="GO:0003729">
    <property type="term" value="F:mRNA binding"/>
    <property type="evidence" value="ECO:0007669"/>
    <property type="project" value="TreeGrafter"/>
</dbReference>
<dbReference type="OrthoDB" id="346839at2759"/>
<dbReference type="SUPFAM" id="SSF54928">
    <property type="entry name" value="RNA-binding domain, RBD"/>
    <property type="match status" value="1"/>
</dbReference>
<dbReference type="CDD" id="cd12681">
    <property type="entry name" value="RRM_SKAR"/>
    <property type="match status" value="1"/>
</dbReference>
<organism evidence="5 6">
    <name type="scientific">Nezara viridula</name>
    <name type="common">Southern green stink bug</name>
    <name type="synonym">Cimex viridulus</name>
    <dbReference type="NCBI Taxonomy" id="85310"/>
    <lineage>
        <taxon>Eukaryota</taxon>
        <taxon>Metazoa</taxon>
        <taxon>Ecdysozoa</taxon>
        <taxon>Arthropoda</taxon>
        <taxon>Hexapoda</taxon>
        <taxon>Insecta</taxon>
        <taxon>Pterygota</taxon>
        <taxon>Neoptera</taxon>
        <taxon>Paraneoptera</taxon>
        <taxon>Hemiptera</taxon>
        <taxon>Heteroptera</taxon>
        <taxon>Panheteroptera</taxon>
        <taxon>Pentatomomorpha</taxon>
        <taxon>Pentatomoidea</taxon>
        <taxon>Pentatomidae</taxon>
        <taxon>Pentatominae</taxon>
        <taxon>Nezara</taxon>
    </lineage>
</organism>
<feature type="domain" description="RRM" evidence="4">
    <location>
        <begin position="216"/>
        <end position="287"/>
    </location>
</feature>
<dbReference type="GO" id="GO:0006406">
    <property type="term" value="P:mRNA export from nucleus"/>
    <property type="evidence" value="ECO:0007669"/>
    <property type="project" value="TreeGrafter"/>
</dbReference>
<dbReference type="PANTHER" id="PTHR19965:SF94">
    <property type="entry name" value="FI13061P-RELATED"/>
    <property type="match status" value="1"/>
</dbReference>
<feature type="region of interest" description="Disordered" evidence="3">
    <location>
        <begin position="14"/>
        <end position="46"/>
    </location>
</feature>
<accession>A0A9P0MU65</accession>
<evidence type="ECO:0000256" key="1">
    <source>
        <dbReference type="ARBA" id="ARBA00022884"/>
    </source>
</evidence>
<dbReference type="PANTHER" id="PTHR19965">
    <property type="entry name" value="RNA AND EXPORT FACTOR BINDING PROTEIN"/>
    <property type="match status" value="1"/>
</dbReference>
<evidence type="ECO:0000259" key="4">
    <source>
        <dbReference type="PROSITE" id="PS50102"/>
    </source>
</evidence>